<keyword evidence="4" id="KW-1185">Reference proteome</keyword>
<feature type="domain" description="GST N-terminal" evidence="1">
    <location>
        <begin position="1"/>
        <end position="80"/>
    </location>
</feature>
<dbReference type="PANTHER" id="PTHR44051:SF8">
    <property type="entry name" value="GLUTATHIONE S-TRANSFERASE GSTA"/>
    <property type="match status" value="1"/>
</dbReference>
<dbReference type="InterPro" id="IPR010987">
    <property type="entry name" value="Glutathione-S-Trfase_C-like"/>
</dbReference>
<dbReference type="InterPro" id="IPR036249">
    <property type="entry name" value="Thioredoxin-like_sf"/>
</dbReference>
<dbReference type="OrthoDB" id="7583243at2"/>
<comment type="caution">
    <text evidence="3">The sequence shown here is derived from an EMBL/GenBank/DDBJ whole genome shotgun (WGS) entry which is preliminary data.</text>
</comment>
<evidence type="ECO:0000259" key="1">
    <source>
        <dbReference type="PROSITE" id="PS50404"/>
    </source>
</evidence>
<dbReference type="PANTHER" id="PTHR44051">
    <property type="entry name" value="GLUTATHIONE S-TRANSFERASE-RELATED"/>
    <property type="match status" value="1"/>
</dbReference>
<protein>
    <submittedName>
        <fullName evidence="3">Glutathione S-transferase</fullName>
    </submittedName>
</protein>
<evidence type="ECO:0000313" key="4">
    <source>
        <dbReference type="Proteomes" id="UP000238338"/>
    </source>
</evidence>
<dbReference type="InterPro" id="IPR036282">
    <property type="entry name" value="Glutathione-S-Trfase_C_sf"/>
</dbReference>
<dbReference type="RefSeq" id="WP_105513160.1">
    <property type="nucleotide sequence ID" value="NZ_PVEP01000001.1"/>
</dbReference>
<dbReference type="SUPFAM" id="SSF47616">
    <property type="entry name" value="GST C-terminal domain-like"/>
    <property type="match status" value="1"/>
</dbReference>
<dbReference type="PROSITE" id="PS50405">
    <property type="entry name" value="GST_CTER"/>
    <property type="match status" value="1"/>
</dbReference>
<reference evidence="3 4" key="1">
    <citation type="submission" date="2018-02" db="EMBL/GenBank/DDBJ databases">
        <title>Genomic Encyclopedia of Archaeal and Bacterial Type Strains, Phase II (KMG-II): from individual species to whole genera.</title>
        <authorList>
            <person name="Goeker M."/>
        </authorList>
    </citation>
    <scope>NUCLEOTIDE SEQUENCE [LARGE SCALE GENOMIC DNA]</scope>
    <source>
        <strain evidence="3 4">DSM 18921</strain>
    </source>
</reference>
<dbReference type="InterPro" id="IPR004045">
    <property type="entry name" value="Glutathione_S-Trfase_N"/>
</dbReference>
<dbReference type="Pfam" id="PF13409">
    <property type="entry name" value="GST_N_2"/>
    <property type="match status" value="1"/>
</dbReference>
<keyword evidence="3" id="KW-0808">Transferase</keyword>
<organism evidence="3 4">
    <name type="scientific">Albidovulum denitrificans</name>
    <dbReference type="NCBI Taxonomy" id="404881"/>
    <lineage>
        <taxon>Bacteria</taxon>
        <taxon>Pseudomonadati</taxon>
        <taxon>Pseudomonadota</taxon>
        <taxon>Alphaproteobacteria</taxon>
        <taxon>Rhodobacterales</taxon>
        <taxon>Paracoccaceae</taxon>
        <taxon>Albidovulum</taxon>
    </lineage>
</organism>
<dbReference type="Proteomes" id="UP000238338">
    <property type="component" value="Unassembled WGS sequence"/>
</dbReference>
<feature type="domain" description="GST C-terminal" evidence="2">
    <location>
        <begin position="84"/>
        <end position="216"/>
    </location>
</feature>
<proteinExistence type="predicted"/>
<dbReference type="Gene3D" id="3.40.30.10">
    <property type="entry name" value="Glutaredoxin"/>
    <property type="match status" value="1"/>
</dbReference>
<dbReference type="Gene3D" id="1.20.1050.10">
    <property type="match status" value="1"/>
</dbReference>
<gene>
    <name evidence="3" type="ORF">LX70_00758</name>
</gene>
<dbReference type="GO" id="GO:0016740">
    <property type="term" value="F:transferase activity"/>
    <property type="evidence" value="ECO:0007669"/>
    <property type="project" value="UniProtKB-KW"/>
</dbReference>
<sequence>MYVLHYAPDNASLIVRLALEDMRLPYRTVLVDRARREQDGAAYRRLNPAGLIPALETPAGPLSETGAILLWLAEEHGALAPAPGSPERGQFLRWLFFTANTLHADIRLFFYPDRHAGTGADVGAFADTTQARILRHLGLMEDLAAGRPDWLSPDAPSVLSWYVVTLIRWLALYPTGRAGWLDLTAFPALHTLAAAHEGRPAARKAALAEGLGDTIFTNPSYARPPEGSAT</sequence>
<dbReference type="EMBL" id="PVEP01000001">
    <property type="protein sequence ID" value="PQV58939.1"/>
    <property type="molecule type" value="Genomic_DNA"/>
</dbReference>
<name>A0A2S8SDV8_9RHOB</name>
<dbReference type="AlphaFoldDB" id="A0A2S8SDV8"/>
<dbReference type="SUPFAM" id="SSF52833">
    <property type="entry name" value="Thioredoxin-like"/>
    <property type="match status" value="1"/>
</dbReference>
<dbReference type="PROSITE" id="PS50404">
    <property type="entry name" value="GST_NTER"/>
    <property type="match status" value="1"/>
</dbReference>
<evidence type="ECO:0000313" key="3">
    <source>
        <dbReference type="EMBL" id="PQV58939.1"/>
    </source>
</evidence>
<dbReference type="CDD" id="cd03057">
    <property type="entry name" value="GST_N_Beta"/>
    <property type="match status" value="1"/>
</dbReference>
<accession>A0A2S8SDV8</accession>
<evidence type="ECO:0000259" key="2">
    <source>
        <dbReference type="PROSITE" id="PS50405"/>
    </source>
</evidence>